<name>A0ABZ2CCG7_9BACI</name>
<dbReference type="NCBIfam" id="TIGR03061">
    <property type="entry name" value="pip_yhgE_Nterm"/>
    <property type="match status" value="1"/>
</dbReference>
<dbReference type="PANTHER" id="PTHR43077">
    <property type="entry name" value="TRANSPORT PERMEASE YVFS-RELATED"/>
    <property type="match status" value="1"/>
</dbReference>
<dbReference type="RefSeq" id="WP_338448649.1">
    <property type="nucleotide sequence ID" value="NZ_CP137640.1"/>
</dbReference>
<dbReference type="InterPro" id="IPR051328">
    <property type="entry name" value="T7SS_ABC-Transporter"/>
</dbReference>
<evidence type="ECO:0000256" key="1">
    <source>
        <dbReference type="ARBA" id="ARBA00004141"/>
    </source>
</evidence>
<reference evidence="8 9" key="1">
    <citation type="submission" date="2023-10" db="EMBL/GenBank/DDBJ databases">
        <title>Niallia locisalis sp.nov. isolated from a salt pond sample.</title>
        <authorList>
            <person name="Li X.-J."/>
            <person name="Dong L."/>
        </authorList>
    </citation>
    <scope>NUCLEOTIDE SEQUENCE [LARGE SCALE GENOMIC DNA]</scope>
    <source>
        <strain evidence="8 9">DSM 29761</strain>
    </source>
</reference>
<dbReference type="Proteomes" id="UP001357223">
    <property type="component" value="Chromosome"/>
</dbReference>
<proteinExistence type="predicted"/>
<feature type="domain" description="ABC-2 type transporter transmembrane" evidence="7">
    <location>
        <begin position="25"/>
        <end position="157"/>
    </location>
</feature>
<organism evidence="8 9">
    <name type="scientific">Niallia oryzisoli</name>
    <dbReference type="NCBI Taxonomy" id="1737571"/>
    <lineage>
        <taxon>Bacteria</taxon>
        <taxon>Bacillati</taxon>
        <taxon>Bacillota</taxon>
        <taxon>Bacilli</taxon>
        <taxon>Bacillales</taxon>
        <taxon>Bacillaceae</taxon>
        <taxon>Niallia</taxon>
    </lineage>
</organism>
<keyword evidence="2 6" id="KW-0812">Transmembrane</keyword>
<keyword evidence="9" id="KW-1185">Reference proteome</keyword>
<evidence type="ECO:0000259" key="7">
    <source>
        <dbReference type="Pfam" id="PF12698"/>
    </source>
</evidence>
<accession>A0ABZ2CCG7</accession>
<protein>
    <submittedName>
        <fullName evidence="8">YhgE/Pip domain-containing protein</fullName>
    </submittedName>
</protein>
<dbReference type="NCBIfam" id="TIGR03057">
    <property type="entry name" value="xxxLxxG_by_4"/>
    <property type="match status" value="5"/>
</dbReference>
<feature type="transmembrane region" description="Helical" evidence="6">
    <location>
        <begin position="652"/>
        <end position="671"/>
    </location>
</feature>
<keyword evidence="4 6" id="KW-0472">Membrane</keyword>
<evidence type="ECO:0000256" key="4">
    <source>
        <dbReference type="ARBA" id="ARBA00023136"/>
    </source>
</evidence>
<evidence type="ECO:0000256" key="2">
    <source>
        <dbReference type="ARBA" id="ARBA00022692"/>
    </source>
</evidence>
<gene>
    <name evidence="8" type="ORF">R4Z09_20845</name>
</gene>
<dbReference type="InterPro" id="IPR023908">
    <property type="entry name" value="xxxLxxG_rpt"/>
</dbReference>
<dbReference type="PANTHER" id="PTHR43077:SF5">
    <property type="entry name" value="PHAGE INFECTION PROTEIN"/>
    <property type="match status" value="1"/>
</dbReference>
<dbReference type="EMBL" id="CP137640">
    <property type="protein sequence ID" value="WVX79717.1"/>
    <property type="molecule type" value="Genomic_DNA"/>
</dbReference>
<feature type="transmembrane region" description="Helical" evidence="6">
    <location>
        <begin position="552"/>
        <end position="572"/>
    </location>
</feature>
<feature type="transmembrane region" description="Helical" evidence="6">
    <location>
        <begin position="711"/>
        <end position="732"/>
    </location>
</feature>
<dbReference type="InterPro" id="IPR013525">
    <property type="entry name" value="ABC2_TM"/>
</dbReference>
<keyword evidence="3 6" id="KW-1133">Transmembrane helix</keyword>
<evidence type="ECO:0000313" key="9">
    <source>
        <dbReference type="Proteomes" id="UP001357223"/>
    </source>
</evidence>
<feature type="transmembrane region" description="Helical" evidence="6">
    <location>
        <begin position="620"/>
        <end position="643"/>
    </location>
</feature>
<feature type="transmembrane region" description="Helical" evidence="6">
    <location>
        <begin position="592"/>
        <end position="614"/>
    </location>
</feature>
<comment type="subcellular location">
    <subcellularLocation>
        <location evidence="1">Membrane</location>
        <topology evidence="1">Multi-pass membrane protein</topology>
    </subcellularLocation>
</comment>
<dbReference type="Gene3D" id="1.10.287.950">
    <property type="entry name" value="Methyl-accepting chemotaxis protein"/>
    <property type="match status" value="1"/>
</dbReference>
<dbReference type="NCBIfam" id="TIGR03062">
    <property type="entry name" value="pip_yhgE_Cterm"/>
    <property type="match status" value="1"/>
</dbReference>
<evidence type="ECO:0000256" key="6">
    <source>
        <dbReference type="SAM" id="Phobius"/>
    </source>
</evidence>
<dbReference type="InterPro" id="IPR017501">
    <property type="entry name" value="Phage_infect_YhgE_C"/>
</dbReference>
<dbReference type="Pfam" id="PF12698">
    <property type="entry name" value="ABC2_membrane_3"/>
    <property type="match status" value="2"/>
</dbReference>
<feature type="region of interest" description="Disordered" evidence="5">
    <location>
        <begin position="481"/>
        <end position="507"/>
    </location>
</feature>
<evidence type="ECO:0000256" key="3">
    <source>
        <dbReference type="ARBA" id="ARBA00022989"/>
    </source>
</evidence>
<dbReference type="InterPro" id="IPR017500">
    <property type="entry name" value="Phage_infect_YhgE_N"/>
</dbReference>
<evidence type="ECO:0000313" key="8">
    <source>
        <dbReference type="EMBL" id="WVX79717.1"/>
    </source>
</evidence>
<dbReference type="Gene3D" id="3.40.1710.10">
    <property type="entry name" value="abc type-2 transporter like domain"/>
    <property type="match status" value="1"/>
</dbReference>
<evidence type="ECO:0000256" key="5">
    <source>
        <dbReference type="SAM" id="MobiDB-lite"/>
    </source>
</evidence>
<feature type="domain" description="ABC-2 type transporter transmembrane" evidence="7">
    <location>
        <begin position="517"/>
        <end position="732"/>
    </location>
</feature>
<feature type="transmembrane region" description="Helical" evidence="6">
    <location>
        <begin position="20"/>
        <end position="42"/>
    </location>
</feature>
<sequence length="750" mass="81157">MRKSSFLSELKAILSNRKILIPIIAVAFVPVLYAGMFLWAFWDPYAHMEDLPVAVVSEDKGADFEGEHLEIGQQLTDKLKNNNQFDFHIVSKEKGYKGLENREYYLLVEIPEDFSANATTLLDTNPQKLELIYVPNESTNFLSSQIGETAVKEIKAEVSKNVTATYAETMFGKVDELANGLTQASDGSDQLANGATQLNDGSKTLRENIEVLASKSIEFKDGVEKASSGASGLADGTDQVKAGLQEINEKVPALVSGTTQVQDGIGTMKEELPKQIAAGVTNQLTGSVDKVDSGMDELESQLSTGLSTQLTTGIAKSLSAQLASQLTTSQTEQMSQLKDALVNAQVMDEAHASAFVAQMAQGKPTKEQLQQQFEQQLTVQLQPNISAGIANGLDQGFTQFKTGLHESLLSSTAGLEDQLKSQTSPSFDQLLSGIQQINAGQLALQQGIGQLYNGSVALDTGAHELSTGMDQLTNGSAQLQNGAGQLAEGSKELEDGTAQLEDGSTELSSKLAEGAEQANSVDATDDTYDMMGEPVTVKKEEVNKVPNYGTGFAPYFISLGLFVGALLISIVFKLKEPVIQPKNAFQWFLSKFGVLTILGIIQAVLVDFILLTFLKIQVASIPLFFVTSLITSFVFLSLIQLLVTTLGDPGRFIAIVILILQLTTSAGTFPLELIPQAMQSVNAWLPMTYSVQSFKAVISSGDFSYMWHNNAILLTYMIAFMAMTIGYFAILLKKQNHQAEEMDQNYSSAH</sequence>